<dbReference type="STRING" id="879819.A0A0J1B3L9"/>
<gene>
    <name evidence="3" type="ORF">CC85DRAFT_302450</name>
</gene>
<dbReference type="CDD" id="cd00161">
    <property type="entry name" value="beta-trefoil_Ricin-like"/>
    <property type="match status" value="1"/>
</dbReference>
<protein>
    <recommendedName>
        <fullName evidence="2">Ricin B lectin domain-containing protein</fullName>
    </recommendedName>
</protein>
<evidence type="ECO:0000256" key="1">
    <source>
        <dbReference type="SAM" id="SignalP"/>
    </source>
</evidence>
<evidence type="ECO:0000259" key="2">
    <source>
        <dbReference type="Pfam" id="PF00652"/>
    </source>
</evidence>
<dbReference type="RefSeq" id="XP_018278735.1">
    <property type="nucleotide sequence ID" value="XM_018425384.1"/>
</dbReference>
<feature type="domain" description="Ricin B lectin" evidence="2">
    <location>
        <begin position="23"/>
        <end position="159"/>
    </location>
</feature>
<dbReference type="InterPro" id="IPR000772">
    <property type="entry name" value="Ricin_B_lectin"/>
</dbReference>
<keyword evidence="4" id="KW-1185">Reference proteome</keyword>
<reference evidence="3 4" key="1">
    <citation type="submission" date="2015-03" db="EMBL/GenBank/DDBJ databases">
        <title>Genomics and transcriptomics of the oil-accumulating basidiomycete yeast T. oleaginosus allow insights into substrate utilization and the diverse evolutionary trajectories of mating systems in fungi.</title>
        <authorList>
            <consortium name="DOE Joint Genome Institute"/>
            <person name="Kourist R."/>
            <person name="Kracht O."/>
            <person name="Bracharz F."/>
            <person name="Lipzen A."/>
            <person name="Nolan M."/>
            <person name="Ohm R."/>
            <person name="Grigoriev I."/>
            <person name="Sun S."/>
            <person name="Heitman J."/>
            <person name="Bruck T."/>
            <person name="Nowrousian M."/>
        </authorList>
    </citation>
    <scope>NUCLEOTIDE SEQUENCE [LARGE SCALE GENOMIC DNA]</scope>
    <source>
        <strain evidence="3 4">IBC0246</strain>
    </source>
</reference>
<dbReference type="Proteomes" id="UP000053611">
    <property type="component" value="Unassembled WGS sequence"/>
</dbReference>
<evidence type="ECO:0000313" key="4">
    <source>
        <dbReference type="Proteomes" id="UP000053611"/>
    </source>
</evidence>
<name>A0A0J1B3L9_9TREE</name>
<dbReference type="InterPro" id="IPR035992">
    <property type="entry name" value="Ricin_B-like_lectins"/>
</dbReference>
<feature type="signal peptide" evidence="1">
    <location>
        <begin position="1"/>
        <end position="15"/>
    </location>
</feature>
<evidence type="ECO:0000313" key="3">
    <source>
        <dbReference type="EMBL" id="KLT42244.1"/>
    </source>
</evidence>
<keyword evidence="1" id="KW-0732">Signal</keyword>
<dbReference type="SUPFAM" id="SSF50370">
    <property type="entry name" value="Ricin B-like lectins"/>
    <property type="match status" value="1"/>
</dbReference>
<dbReference type="PROSITE" id="PS50231">
    <property type="entry name" value="RICIN_B_LECTIN"/>
    <property type="match status" value="1"/>
</dbReference>
<dbReference type="AlphaFoldDB" id="A0A0J1B3L9"/>
<dbReference type="Pfam" id="PF00652">
    <property type="entry name" value="Ricin_B_lectin"/>
    <property type="match status" value="1"/>
</dbReference>
<dbReference type="EMBL" id="KQ087207">
    <property type="protein sequence ID" value="KLT42244.1"/>
    <property type="molecule type" value="Genomic_DNA"/>
</dbReference>
<dbReference type="Gene3D" id="2.80.10.50">
    <property type="match status" value="1"/>
</dbReference>
<sequence>MLLWTLLTLAAGVAATRVHPGHRRDKCLDVVGTSEASEVHISMLVTFNDCADTSTQKWEVWRGTTFIRLSGTEWCVDVGTHRRGPTPGWNPSNGEGAKLYPCGQIIREAGKTFEFRRNKFSVREKALGDFCLDLRDGNLGPDNRLQMWQCFKHNPNQVFSIS</sequence>
<feature type="chain" id="PRO_5012588011" description="Ricin B lectin domain-containing protein" evidence="1">
    <location>
        <begin position="16"/>
        <end position="162"/>
    </location>
</feature>
<organism evidence="3 4">
    <name type="scientific">Cutaneotrichosporon oleaginosum</name>
    <dbReference type="NCBI Taxonomy" id="879819"/>
    <lineage>
        <taxon>Eukaryota</taxon>
        <taxon>Fungi</taxon>
        <taxon>Dikarya</taxon>
        <taxon>Basidiomycota</taxon>
        <taxon>Agaricomycotina</taxon>
        <taxon>Tremellomycetes</taxon>
        <taxon>Trichosporonales</taxon>
        <taxon>Trichosporonaceae</taxon>
        <taxon>Cutaneotrichosporon</taxon>
    </lineage>
</organism>
<accession>A0A0J1B3L9</accession>
<proteinExistence type="predicted"/>
<dbReference type="GeneID" id="28985987"/>